<comment type="caution">
    <text evidence="2">The sequence shown here is derived from an EMBL/GenBank/DDBJ whole genome shotgun (WGS) entry which is preliminary data.</text>
</comment>
<dbReference type="Gene3D" id="2.30.40.10">
    <property type="entry name" value="Urease, subunit C, domain 1"/>
    <property type="match status" value="1"/>
</dbReference>
<evidence type="ECO:0000259" key="1">
    <source>
        <dbReference type="Pfam" id="PF07969"/>
    </source>
</evidence>
<dbReference type="InterPro" id="IPR013108">
    <property type="entry name" value="Amidohydro_3"/>
</dbReference>
<dbReference type="InterPro" id="IPR011059">
    <property type="entry name" value="Metal-dep_hydrolase_composite"/>
</dbReference>
<organism evidence="2">
    <name type="scientific">bioreactor metagenome</name>
    <dbReference type="NCBI Taxonomy" id="1076179"/>
    <lineage>
        <taxon>unclassified sequences</taxon>
        <taxon>metagenomes</taxon>
        <taxon>ecological metagenomes</taxon>
    </lineage>
</organism>
<dbReference type="EMBL" id="VSSQ01088900">
    <property type="protein sequence ID" value="MPN35367.1"/>
    <property type="molecule type" value="Genomic_DNA"/>
</dbReference>
<dbReference type="SUPFAM" id="SSF51338">
    <property type="entry name" value="Composite domain of metallo-dependent hydrolases"/>
    <property type="match status" value="1"/>
</dbReference>
<dbReference type="PANTHER" id="PTHR22642">
    <property type="entry name" value="IMIDAZOLONEPROPIONASE"/>
    <property type="match status" value="1"/>
</dbReference>
<accession>A0A645H8K5</accession>
<name>A0A645H8K5_9ZZZZ</name>
<dbReference type="GO" id="GO:0016810">
    <property type="term" value="F:hydrolase activity, acting on carbon-nitrogen (but not peptide) bonds"/>
    <property type="evidence" value="ECO:0007669"/>
    <property type="project" value="InterPro"/>
</dbReference>
<feature type="domain" description="Amidohydrolase 3" evidence="1">
    <location>
        <begin position="10"/>
        <end position="81"/>
    </location>
</feature>
<dbReference type="AlphaFoldDB" id="A0A645H8K5"/>
<dbReference type="PANTHER" id="PTHR22642:SF2">
    <property type="entry name" value="PROTEIN LONG AFTER FAR-RED 3"/>
    <property type="match status" value="1"/>
</dbReference>
<evidence type="ECO:0000313" key="2">
    <source>
        <dbReference type="EMBL" id="MPN35367.1"/>
    </source>
</evidence>
<reference evidence="2" key="1">
    <citation type="submission" date="2019-08" db="EMBL/GenBank/DDBJ databases">
        <authorList>
            <person name="Kucharzyk K."/>
            <person name="Murdoch R.W."/>
            <person name="Higgins S."/>
            <person name="Loffler F."/>
        </authorList>
    </citation>
    <scope>NUCLEOTIDE SEQUENCE</scope>
</reference>
<protein>
    <recommendedName>
        <fullName evidence="1">Amidohydrolase 3 domain-containing protein</fullName>
    </recommendedName>
</protein>
<proteinExistence type="predicted"/>
<sequence>MVHGKGLMDQLPPASEVITLEQALYASTMGSAYILNAEKQIGSIEKGKLADFIVFDKNLFDIPVTEIKNTRVLLTVMNGKVQHKKDI</sequence>
<dbReference type="Pfam" id="PF07969">
    <property type="entry name" value="Amidohydro_3"/>
    <property type="match status" value="1"/>
</dbReference>
<dbReference type="Gene3D" id="3.20.20.140">
    <property type="entry name" value="Metal-dependent hydrolases"/>
    <property type="match status" value="1"/>
</dbReference>
<gene>
    <name evidence="2" type="ORF">SDC9_182865</name>
</gene>